<dbReference type="PANTHER" id="PTHR31297:SF42">
    <property type="entry name" value="GLYCOSIDE HYDROLASE FAMILY 5 DOMAIN-CONTAINING PROTEIN"/>
    <property type="match status" value="1"/>
</dbReference>
<dbReference type="PANTHER" id="PTHR31297">
    <property type="entry name" value="GLUCAN ENDO-1,6-BETA-GLUCOSIDASE B"/>
    <property type="match status" value="1"/>
</dbReference>
<dbReference type="InterPro" id="IPR050386">
    <property type="entry name" value="Glycosyl_hydrolase_5"/>
</dbReference>
<feature type="region of interest" description="Disordered" evidence="4">
    <location>
        <begin position="1"/>
        <end position="38"/>
    </location>
</feature>
<evidence type="ECO:0000256" key="4">
    <source>
        <dbReference type="SAM" id="MobiDB-lite"/>
    </source>
</evidence>
<dbReference type="STRING" id="1314781.A0A165EKZ2"/>
<keyword evidence="6" id="KW-1185">Reference proteome</keyword>
<dbReference type="GO" id="GO:0005576">
    <property type="term" value="C:extracellular region"/>
    <property type="evidence" value="ECO:0007669"/>
    <property type="project" value="TreeGrafter"/>
</dbReference>
<dbReference type="SUPFAM" id="SSF51445">
    <property type="entry name" value="(Trans)glycosidases"/>
    <property type="match status" value="1"/>
</dbReference>
<evidence type="ECO:0000256" key="1">
    <source>
        <dbReference type="ARBA" id="ARBA00005641"/>
    </source>
</evidence>
<dbReference type="Proteomes" id="UP000077266">
    <property type="component" value="Unassembled WGS sequence"/>
</dbReference>
<protein>
    <submittedName>
        <fullName evidence="5">Glycoside hydrolase family 5 protein</fullName>
    </submittedName>
</protein>
<keyword evidence="3" id="KW-0326">Glycosidase</keyword>
<comment type="similarity">
    <text evidence="1">Belongs to the glycosyl hydrolase 5 (cellulase A) family.</text>
</comment>
<evidence type="ECO:0000256" key="2">
    <source>
        <dbReference type="ARBA" id="ARBA00022801"/>
    </source>
</evidence>
<keyword evidence="2 5" id="KW-0378">Hydrolase</keyword>
<dbReference type="GO" id="GO:0009251">
    <property type="term" value="P:glucan catabolic process"/>
    <property type="evidence" value="ECO:0007669"/>
    <property type="project" value="TreeGrafter"/>
</dbReference>
<reference evidence="5 6" key="1">
    <citation type="journal article" date="2016" name="Mol. Biol. Evol.">
        <title>Comparative Genomics of Early-Diverging Mushroom-Forming Fungi Provides Insights into the Origins of Lignocellulose Decay Capabilities.</title>
        <authorList>
            <person name="Nagy L.G."/>
            <person name="Riley R."/>
            <person name="Tritt A."/>
            <person name="Adam C."/>
            <person name="Daum C."/>
            <person name="Floudas D."/>
            <person name="Sun H."/>
            <person name="Yadav J.S."/>
            <person name="Pangilinan J."/>
            <person name="Larsson K.H."/>
            <person name="Matsuura K."/>
            <person name="Barry K."/>
            <person name="Labutti K."/>
            <person name="Kuo R."/>
            <person name="Ohm R.A."/>
            <person name="Bhattacharya S.S."/>
            <person name="Shirouzu T."/>
            <person name="Yoshinaga Y."/>
            <person name="Martin F.M."/>
            <person name="Grigoriev I.V."/>
            <person name="Hibbett D.S."/>
        </authorList>
    </citation>
    <scope>NUCLEOTIDE SEQUENCE [LARGE SCALE GENOMIC DNA]</scope>
    <source>
        <strain evidence="5 6">HHB12029</strain>
    </source>
</reference>
<gene>
    <name evidence="5" type="ORF">EXIGLDRAFT_711885</name>
</gene>
<accession>A0A165EKZ2</accession>
<name>A0A165EKZ2_EXIGL</name>
<evidence type="ECO:0000256" key="3">
    <source>
        <dbReference type="ARBA" id="ARBA00023295"/>
    </source>
</evidence>
<organism evidence="5 6">
    <name type="scientific">Exidia glandulosa HHB12029</name>
    <dbReference type="NCBI Taxonomy" id="1314781"/>
    <lineage>
        <taxon>Eukaryota</taxon>
        <taxon>Fungi</taxon>
        <taxon>Dikarya</taxon>
        <taxon>Basidiomycota</taxon>
        <taxon>Agaricomycotina</taxon>
        <taxon>Agaricomycetes</taxon>
        <taxon>Auriculariales</taxon>
        <taxon>Exidiaceae</taxon>
        <taxon>Exidia</taxon>
    </lineage>
</organism>
<dbReference type="Gene3D" id="3.20.20.80">
    <property type="entry name" value="Glycosidases"/>
    <property type="match status" value="1"/>
</dbReference>
<sequence>MNDDVDSLFGSRPPSPFAAYGQGRSPAPTLALPGSSTTSTQNVGTIALPGLHGSSPSANSGPLPLFNYSTTPIRGVNLGGWFVLEPWITPSVFQATGKDSIIDEYTFGQQQDPDVALAALKTHWSTWIVEDDFAAISNAGLNHVRIPLGYWAVPQNESVAPYVSGAYPYFKTALHGQRGAATWANDPENVSRTVNIIHYLAQDVGDMIAVVQLLNEVAAYTSNTFATTVRQYWQDGYAAVRDGAGPNVQVMIGDAFEGVQAWAGFMQPPDFRGVLMDYHEYQIFSVQELQRSWGDHISYACGLGPPLASFSSSNLWTVVGEWSLAITDCTLWLNGRGVGARWDNTYYPGPGTTGLGDCNGLSMDSSKFSSDYKAFLRKYWEVQVHIGEMAKGWIFWTWKAENSDEWSYKVGLQQGWIPQDPSDRLYPDICG</sequence>
<dbReference type="InParanoid" id="A0A165EKZ2"/>
<proteinExistence type="inferred from homology"/>
<evidence type="ECO:0000313" key="5">
    <source>
        <dbReference type="EMBL" id="KZV87181.1"/>
    </source>
</evidence>
<dbReference type="FunCoup" id="A0A165EKZ2">
    <property type="interactions" value="40"/>
</dbReference>
<dbReference type="AlphaFoldDB" id="A0A165EKZ2"/>
<dbReference type="GO" id="GO:0009986">
    <property type="term" value="C:cell surface"/>
    <property type="evidence" value="ECO:0007669"/>
    <property type="project" value="TreeGrafter"/>
</dbReference>
<dbReference type="GO" id="GO:0008422">
    <property type="term" value="F:beta-glucosidase activity"/>
    <property type="evidence" value="ECO:0007669"/>
    <property type="project" value="TreeGrafter"/>
</dbReference>
<dbReference type="OrthoDB" id="62120at2759"/>
<dbReference type="InterPro" id="IPR017853">
    <property type="entry name" value="GH"/>
</dbReference>
<evidence type="ECO:0000313" key="6">
    <source>
        <dbReference type="Proteomes" id="UP000077266"/>
    </source>
</evidence>
<dbReference type="EMBL" id="KV426133">
    <property type="protein sequence ID" value="KZV87181.1"/>
    <property type="molecule type" value="Genomic_DNA"/>
</dbReference>